<accession>A0A0F9AUS1</accession>
<evidence type="ECO:0000313" key="1">
    <source>
        <dbReference type="EMBL" id="KKL13180.1"/>
    </source>
</evidence>
<reference evidence="1" key="1">
    <citation type="journal article" date="2015" name="Nature">
        <title>Complex archaea that bridge the gap between prokaryotes and eukaryotes.</title>
        <authorList>
            <person name="Spang A."/>
            <person name="Saw J.H."/>
            <person name="Jorgensen S.L."/>
            <person name="Zaremba-Niedzwiedzka K."/>
            <person name="Martijn J."/>
            <person name="Lind A.E."/>
            <person name="van Eijk R."/>
            <person name="Schleper C."/>
            <person name="Guy L."/>
            <person name="Ettema T.J."/>
        </authorList>
    </citation>
    <scope>NUCLEOTIDE SEQUENCE</scope>
</reference>
<gene>
    <name evidence="1" type="ORF">LCGC14_2528330</name>
</gene>
<protein>
    <submittedName>
        <fullName evidence="1">Uncharacterized protein</fullName>
    </submittedName>
</protein>
<name>A0A0F9AUS1_9ZZZZ</name>
<organism evidence="1">
    <name type="scientific">marine sediment metagenome</name>
    <dbReference type="NCBI Taxonomy" id="412755"/>
    <lineage>
        <taxon>unclassified sequences</taxon>
        <taxon>metagenomes</taxon>
        <taxon>ecological metagenomes</taxon>
    </lineage>
</organism>
<feature type="non-terminal residue" evidence="1">
    <location>
        <position position="1"/>
    </location>
</feature>
<proteinExistence type="predicted"/>
<sequence>ALAHGTFINPSPMALNEAETYIYYAGGIDPACLIEESASARKTHGDRVMADALCFKGMKESRIVKHGDKLTGGSAPKNSFGGRYREHLRQKKAVREGKTFDFRNFRG</sequence>
<dbReference type="EMBL" id="LAZR01040963">
    <property type="protein sequence ID" value="KKL13180.1"/>
    <property type="molecule type" value="Genomic_DNA"/>
</dbReference>
<comment type="caution">
    <text evidence="1">The sequence shown here is derived from an EMBL/GenBank/DDBJ whole genome shotgun (WGS) entry which is preliminary data.</text>
</comment>
<dbReference type="AlphaFoldDB" id="A0A0F9AUS1"/>